<keyword evidence="7" id="KW-0966">Cell projection</keyword>
<comment type="subcellular location">
    <subcellularLocation>
        <location evidence="1">Cytoplasm</location>
        <location evidence="1">Cytoskeleton</location>
        <location evidence="1">Flagellum axoneme</location>
    </subcellularLocation>
    <subcellularLocation>
        <location evidence="8">Cytoplasm</location>
        <location evidence="8">Cytoskeleton</location>
        <location evidence="8">Flagellum basal body</location>
    </subcellularLocation>
</comment>
<evidence type="ECO:0000256" key="13">
    <source>
        <dbReference type="SAM" id="Coils"/>
    </source>
</evidence>
<evidence type="ECO:0000256" key="1">
    <source>
        <dbReference type="ARBA" id="ARBA00004611"/>
    </source>
</evidence>
<feature type="coiled-coil region" evidence="13">
    <location>
        <begin position="262"/>
        <end position="314"/>
    </location>
</feature>
<dbReference type="GO" id="GO:0003352">
    <property type="term" value="P:regulation of cilium movement"/>
    <property type="evidence" value="ECO:0007669"/>
    <property type="project" value="TreeGrafter"/>
</dbReference>
<comment type="function">
    <text evidence="12">Component of the nexin-dynein regulatory complex (N-DRC), a key regulator of ciliary/flagellar motility which maintains the alignment and integrity of the distal axoneme and regulates microtubule sliding in motile axonemes. Plays a critical role in the assembly of N-DRC and also stabilizes the assembly of multiple inner dynein arms and radial spokes. Coassembles with DRC1 to form a central scaffold needed for assembly of the N-DRC and its attachment to the outer doublet microtubules.</text>
</comment>
<evidence type="ECO:0000256" key="3">
    <source>
        <dbReference type="ARBA" id="ARBA00022846"/>
    </source>
</evidence>
<evidence type="ECO:0000313" key="15">
    <source>
        <dbReference type="WBParaSite" id="MCU_005748-RB"/>
    </source>
</evidence>
<keyword evidence="3" id="KW-0282">Flagellum</keyword>
<dbReference type="PANTHER" id="PTHR21625">
    <property type="entry name" value="NYD-SP28 PROTEIN"/>
    <property type="match status" value="1"/>
</dbReference>
<protein>
    <recommendedName>
        <fullName evidence="10">Dynein regulatory complex subunit 2</fullName>
    </recommendedName>
    <alternativeName>
        <fullName evidence="11">Coiled-coil domain-containing protein 65</fullName>
    </alternativeName>
</protein>
<keyword evidence="2" id="KW-0963">Cytoplasm</keyword>
<organism evidence="15">
    <name type="scientific">Mesocestoides corti</name>
    <name type="common">Flatworm</name>
    <dbReference type="NCBI Taxonomy" id="53468"/>
    <lineage>
        <taxon>Eukaryota</taxon>
        <taxon>Metazoa</taxon>
        <taxon>Spiralia</taxon>
        <taxon>Lophotrochozoa</taxon>
        <taxon>Platyhelminthes</taxon>
        <taxon>Cestoda</taxon>
        <taxon>Eucestoda</taxon>
        <taxon>Cyclophyllidea</taxon>
        <taxon>Mesocestoididae</taxon>
        <taxon>Mesocestoides</taxon>
    </lineage>
</organism>
<dbReference type="WBParaSite" id="MCU_005748-RB">
    <property type="protein sequence ID" value="MCU_005748-RB"/>
    <property type="gene ID" value="MCU_005748"/>
</dbReference>
<dbReference type="InterPro" id="IPR039505">
    <property type="entry name" value="DRC1/2_N"/>
</dbReference>
<reference evidence="15" key="1">
    <citation type="submission" date="2019-11" db="UniProtKB">
        <authorList>
            <consortium name="WormBaseParasite"/>
        </authorList>
    </citation>
    <scope>IDENTIFICATION</scope>
</reference>
<evidence type="ECO:0000256" key="9">
    <source>
        <dbReference type="ARBA" id="ARBA00038424"/>
    </source>
</evidence>
<feature type="coiled-coil region" evidence="13">
    <location>
        <begin position="89"/>
        <end position="149"/>
    </location>
</feature>
<name>A0A5K3F621_MESCO</name>
<dbReference type="Pfam" id="PF14772">
    <property type="entry name" value="NYD-SP28"/>
    <property type="match status" value="1"/>
</dbReference>
<keyword evidence="5" id="KW-0969">Cilium</keyword>
<evidence type="ECO:0000256" key="6">
    <source>
        <dbReference type="ARBA" id="ARBA00023212"/>
    </source>
</evidence>
<keyword evidence="4 13" id="KW-0175">Coiled coil</keyword>
<sequence length="496" mass="58629">MAKKKLKNMTEAEKAARLEQQRLAALAAAKKKEDLLHLYLKNKLEKEEQITKINTLKLNHQWRMLLRKAKSKEVKNDLQILKSTFDRIKDRKENILKTLNKELEQSEEQYMMSMRNHLHNLDLLVEIQNQQLDRMKKSFDQELSMMKREYDAEKTHMVTSHKQQIDELKDIYVAFDKYFLQKETIARNEYGNVRDEMKNRAIENKHALRMVLEKKVNILWAEFTTCKANYLKATEERRAFYEELKSRNEQAEKDIEYQMIHLNNVSSRIVTEKSRLAKVQEEYKEKNRLLCEERDRLRAHFLNLKRQINQLHDRQFVKLTNLANISSSVRKAVAEMVRQANIIIGLGEQCRCLETEEEKVLPFYTSCLTQEEEKELSEAYNNEEDLDIKALLKRYEPLEIFWRRFSKAQLDSLVLLRERKSLEKENCTLRSLISQYLENMSISDKVMSQPNSLLIINGVHNLTVDPALKDGKKRPVATIKLEGAHMYSDGVTSSVK</sequence>
<evidence type="ECO:0000256" key="10">
    <source>
        <dbReference type="ARBA" id="ARBA00040899"/>
    </source>
</evidence>
<dbReference type="AlphaFoldDB" id="A0A5K3F621"/>
<evidence type="ECO:0000256" key="8">
    <source>
        <dbReference type="ARBA" id="ARBA00037841"/>
    </source>
</evidence>
<evidence type="ECO:0000259" key="14">
    <source>
        <dbReference type="Pfam" id="PF14772"/>
    </source>
</evidence>
<evidence type="ECO:0000256" key="2">
    <source>
        <dbReference type="ARBA" id="ARBA00022490"/>
    </source>
</evidence>
<comment type="similarity">
    <text evidence="9">Belongs to the DRC2 family.</text>
</comment>
<dbReference type="GO" id="GO:0005858">
    <property type="term" value="C:axonemal dynein complex"/>
    <property type="evidence" value="ECO:0007669"/>
    <property type="project" value="InterPro"/>
</dbReference>
<feature type="domain" description="Dynein regulatory complex protein 1/2 N-terminal" evidence="14">
    <location>
        <begin position="22"/>
        <end position="120"/>
    </location>
</feature>
<evidence type="ECO:0000256" key="5">
    <source>
        <dbReference type="ARBA" id="ARBA00023069"/>
    </source>
</evidence>
<dbReference type="GO" id="GO:0070286">
    <property type="term" value="P:axonemal dynein complex assembly"/>
    <property type="evidence" value="ECO:0007669"/>
    <property type="project" value="InterPro"/>
</dbReference>
<dbReference type="InterPro" id="IPR039750">
    <property type="entry name" value="DRC1/DRC2"/>
</dbReference>
<accession>A0A5K3F621</accession>
<evidence type="ECO:0000256" key="7">
    <source>
        <dbReference type="ARBA" id="ARBA00023273"/>
    </source>
</evidence>
<dbReference type="PANTHER" id="PTHR21625:SF0">
    <property type="entry name" value="DYNEIN REGULATORY COMPLEX SUBUNIT 2"/>
    <property type="match status" value="1"/>
</dbReference>
<evidence type="ECO:0000256" key="12">
    <source>
        <dbReference type="ARBA" id="ARBA00045865"/>
    </source>
</evidence>
<keyword evidence="6" id="KW-0206">Cytoskeleton</keyword>
<dbReference type="GO" id="GO:0060285">
    <property type="term" value="P:cilium-dependent cell motility"/>
    <property type="evidence" value="ECO:0007669"/>
    <property type="project" value="TreeGrafter"/>
</dbReference>
<evidence type="ECO:0000256" key="4">
    <source>
        <dbReference type="ARBA" id="ARBA00023054"/>
    </source>
</evidence>
<evidence type="ECO:0000256" key="11">
    <source>
        <dbReference type="ARBA" id="ARBA00041517"/>
    </source>
</evidence>
<proteinExistence type="inferred from homology"/>